<keyword evidence="6 16" id="KW-0645">Protease</keyword>
<evidence type="ECO:0000259" key="17">
    <source>
        <dbReference type="Pfam" id="PF00905"/>
    </source>
</evidence>
<keyword evidence="3 16" id="KW-0997">Cell inner membrane</keyword>
<name>A0A2V1H3W9_9GAMM</name>
<evidence type="ECO:0000256" key="10">
    <source>
        <dbReference type="ARBA" id="ARBA00022984"/>
    </source>
</evidence>
<dbReference type="PANTHER" id="PTHR30627">
    <property type="entry name" value="PEPTIDOGLYCAN D,D-TRANSPEPTIDASE"/>
    <property type="match status" value="1"/>
</dbReference>
<accession>A0A2V1H3W9</accession>
<dbReference type="EMBL" id="QDDL01000001">
    <property type="protein sequence ID" value="PVZ71877.1"/>
    <property type="molecule type" value="Genomic_DNA"/>
</dbReference>
<evidence type="ECO:0000256" key="2">
    <source>
        <dbReference type="ARBA" id="ARBA00022475"/>
    </source>
</evidence>
<feature type="domain" description="Penicillin-binding protein transpeptidase" evidence="17">
    <location>
        <begin position="245"/>
        <end position="541"/>
    </location>
</feature>
<evidence type="ECO:0000256" key="14">
    <source>
        <dbReference type="ARBA" id="ARBA00023306"/>
    </source>
</evidence>
<dbReference type="Gene3D" id="3.40.710.10">
    <property type="entry name" value="DD-peptidase/beta-lactamase superfamily"/>
    <property type="match status" value="1"/>
</dbReference>
<keyword evidence="10 16" id="KW-0573">Peptidoglycan synthesis</keyword>
<organism evidence="19 20">
    <name type="scientific">Pelagibaculum spongiae</name>
    <dbReference type="NCBI Taxonomy" id="2080658"/>
    <lineage>
        <taxon>Bacteria</taxon>
        <taxon>Pseudomonadati</taxon>
        <taxon>Pseudomonadota</taxon>
        <taxon>Gammaproteobacteria</taxon>
        <taxon>Oceanospirillales</taxon>
        <taxon>Pelagibaculum</taxon>
    </lineage>
</organism>
<dbReference type="GO" id="GO:0043093">
    <property type="term" value="P:FtsZ-dependent cytokinesis"/>
    <property type="evidence" value="ECO:0007669"/>
    <property type="project" value="UniProtKB-UniRule"/>
</dbReference>
<comment type="similarity">
    <text evidence="16">Belongs to the transpeptidase family. FtsI subfamily.</text>
</comment>
<dbReference type="InterPro" id="IPR036138">
    <property type="entry name" value="PBP_dimer_sf"/>
</dbReference>
<dbReference type="OrthoDB" id="9789078at2"/>
<dbReference type="InterPro" id="IPR012338">
    <property type="entry name" value="Beta-lactam/transpept-like"/>
</dbReference>
<sequence length="572" mass="62240">MTEQLKSIKDWRLWLVAILMIMALGAVLYRMADIQLLNPDFLRNQGDARSLRVVSIPAGRGMITDRYGKPLAISTPVKSVWADPSKIDPENERLDKLCRQLSLGCKKLRKRLTRSQSKEFLWVKRHVNPALAEKVSALKIPGIFLQTEYRRYYPAGEVAAHVVGFTDIDLNGQEGIERSFDRQLQGANGNKRVLKNLQGQVVEEIERIAEPRAGKSLALSIDLRMQYLAYRELKAKVAEVGGSAGSVVVMDIKTGEVLAMASQPSFNPNDRRQLKPQSLRNRAVTDTIEPGSTMKPLTVLAGIESGKFDIDSLINVSPRVMKLDGGVVRDHRDFGKLSLAGILQKSSNIGVSRIALDLPPNQLQGTFAKVGLGMATGIELPGESSGKLSDRYKWKEIDLATMSFGYGLSVTPIQLARAYSALANKGKLLHPTLLKTDKVLGGEQVLDAVASEQVVSMMEGVVSREGTAFKASVAGYRVAGKTGTVRQATAGGYSDDSYMAFFAGVAPATNPRLAMVVVVRDPRGDNYHGGDVAAPVFSRVMAGGLRLMNIAPDQSLPGLLAAREVITNEVTR</sequence>
<dbReference type="SUPFAM" id="SSF56601">
    <property type="entry name" value="beta-lactamase/transpeptidase-like"/>
    <property type="match status" value="1"/>
</dbReference>
<dbReference type="GO" id="GO:0009002">
    <property type="term" value="F:serine-type D-Ala-D-Ala carboxypeptidase activity"/>
    <property type="evidence" value="ECO:0007669"/>
    <property type="project" value="UniProtKB-UniRule"/>
</dbReference>
<comment type="pathway">
    <text evidence="16">Cell wall biogenesis; peptidoglycan biosynthesis.</text>
</comment>
<comment type="caution">
    <text evidence="19">The sequence shown here is derived from an EMBL/GenBank/DDBJ whole genome shotgun (WGS) entry which is preliminary data.</text>
</comment>
<evidence type="ECO:0000256" key="1">
    <source>
        <dbReference type="ARBA" id="ARBA00004370"/>
    </source>
</evidence>
<evidence type="ECO:0000259" key="18">
    <source>
        <dbReference type="Pfam" id="PF03717"/>
    </source>
</evidence>
<feature type="transmembrane region" description="Helical" evidence="16">
    <location>
        <begin position="12"/>
        <end position="32"/>
    </location>
</feature>
<keyword evidence="4 16" id="KW-0132">Cell division</keyword>
<dbReference type="PANTHER" id="PTHR30627:SF1">
    <property type="entry name" value="PEPTIDOGLYCAN D,D-TRANSPEPTIDASE FTSI"/>
    <property type="match status" value="1"/>
</dbReference>
<evidence type="ECO:0000256" key="11">
    <source>
        <dbReference type="ARBA" id="ARBA00022989"/>
    </source>
</evidence>
<dbReference type="InterPro" id="IPR050515">
    <property type="entry name" value="Beta-lactam/transpept"/>
</dbReference>
<keyword evidence="14 16" id="KW-0131">Cell cycle</keyword>
<evidence type="ECO:0000256" key="15">
    <source>
        <dbReference type="ARBA" id="ARBA00023316"/>
    </source>
</evidence>
<dbReference type="AlphaFoldDB" id="A0A2V1H3W9"/>
<dbReference type="HAMAP" id="MF_02080">
    <property type="entry name" value="FtsI_transpept"/>
    <property type="match status" value="1"/>
</dbReference>
<dbReference type="GO" id="GO:0009252">
    <property type="term" value="P:peptidoglycan biosynthetic process"/>
    <property type="evidence" value="ECO:0007669"/>
    <property type="project" value="UniProtKB-UniRule"/>
</dbReference>
<dbReference type="GO" id="GO:0005886">
    <property type="term" value="C:plasma membrane"/>
    <property type="evidence" value="ECO:0007669"/>
    <property type="project" value="UniProtKB-SubCell"/>
</dbReference>
<keyword evidence="8 16" id="KW-0378">Hydrolase</keyword>
<keyword evidence="11 16" id="KW-1133">Transmembrane helix</keyword>
<dbReference type="Pfam" id="PF03717">
    <property type="entry name" value="PBP_dimer"/>
    <property type="match status" value="1"/>
</dbReference>
<gene>
    <name evidence="16" type="primary">ftsI</name>
    <name evidence="19" type="ORF">DC094_02310</name>
</gene>
<evidence type="ECO:0000256" key="6">
    <source>
        <dbReference type="ARBA" id="ARBA00022670"/>
    </source>
</evidence>
<evidence type="ECO:0000256" key="7">
    <source>
        <dbReference type="ARBA" id="ARBA00022692"/>
    </source>
</evidence>
<evidence type="ECO:0000313" key="20">
    <source>
        <dbReference type="Proteomes" id="UP000244906"/>
    </source>
</evidence>
<keyword evidence="9 16" id="KW-0133">Cell shape</keyword>
<dbReference type="Pfam" id="PF00905">
    <property type="entry name" value="Transpeptidase"/>
    <property type="match status" value="1"/>
</dbReference>
<keyword evidence="15 16" id="KW-0961">Cell wall biogenesis/degradation</keyword>
<dbReference type="Proteomes" id="UP000244906">
    <property type="component" value="Unassembled WGS sequence"/>
</dbReference>
<dbReference type="RefSeq" id="WP_116685466.1">
    <property type="nucleotide sequence ID" value="NZ_CAWNYD010000001.1"/>
</dbReference>
<keyword evidence="2 16" id="KW-1003">Cell membrane</keyword>
<evidence type="ECO:0000256" key="9">
    <source>
        <dbReference type="ARBA" id="ARBA00022960"/>
    </source>
</evidence>
<comment type="catalytic activity">
    <reaction evidence="16">
        <text>Preferential cleavage: (Ac)2-L-Lys-D-Ala-|-D-Ala. Also transpeptidation of peptidyl-alanyl moieties that are N-acyl substituents of D-alanine.</text>
        <dbReference type="EC" id="3.4.16.4"/>
    </reaction>
</comment>
<evidence type="ECO:0000256" key="13">
    <source>
        <dbReference type="ARBA" id="ARBA00023210"/>
    </source>
</evidence>
<evidence type="ECO:0000256" key="12">
    <source>
        <dbReference type="ARBA" id="ARBA00023136"/>
    </source>
</evidence>
<proteinExistence type="inferred from homology"/>
<evidence type="ECO:0000256" key="3">
    <source>
        <dbReference type="ARBA" id="ARBA00022519"/>
    </source>
</evidence>
<dbReference type="UniPathway" id="UPA00219"/>
<protein>
    <recommendedName>
        <fullName evidence="16">Peptidoglycan D,D-transpeptidase FtsI</fullName>
        <ecNumber evidence="16">3.4.16.4</ecNumber>
    </recommendedName>
    <alternativeName>
        <fullName evidence="16">Penicillin-binding protein 3</fullName>
        <shortName evidence="16">PBP-3</shortName>
    </alternativeName>
</protein>
<dbReference type="GO" id="GO:0008955">
    <property type="term" value="F:peptidoglycan glycosyltransferase activity"/>
    <property type="evidence" value="ECO:0007669"/>
    <property type="project" value="InterPro"/>
</dbReference>
<dbReference type="GO" id="GO:0008360">
    <property type="term" value="P:regulation of cell shape"/>
    <property type="evidence" value="ECO:0007669"/>
    <property type="project" value="UniProtKB-KW"/>
</dbReference>
<evidence type="ECO:0000256" key="5">
    <source>
        <dbReference type="ARBA" id="ARBA00022645"/>
    </source>
</evidence>
<feature type="domain" description="Penicillin-binding protein dimerisation" evidence="18">
    <location>
        <begin position="56"/>
        <end position="205"/>
    </location>
</feature>
<dbReference type="EC" id="3.4.16.4" evidence="16"/>
<keyword evidence="12 16" id="KW-0472">Membrane</keyword>
<dbReference type="Gene3D" id="3.30.450.330">
    <property type="match status" value="1"/>
</dbReference>
<feature type="active site" description="Acyl-ester intermediate" evidence="16">
    <location>
        <position position="292"/>
    </location>
</feature>
<evidence type="ECO:0000256" key="16">
    <source>
        <dbReference type="HAMAP-Rule" id="MF_02080"/>
    </source>
</evidence>
<evidence type="ECO:0000256" key="8">
    <source>
        <dbReference type="ARBA" id="ARBA00022801"/>
    </source>
</evidence>
<keyword evidence="20" id="KW-1185">Reference proteome</keyword>
<dbReference type="Gene3D" id="3.90.1310.10">
    <property type="entry name" value="Penicillin-binding protein 2a (Domain 2)"/>
    <property type="match status" value="1"/>
</dbReference>
<evidence type="ECO:0000313" key="19">
    <source>
        <dbReference type="EMBL" id="PVZ71877.1"/>
    </source>
</evidence>
<dbReference type="GO" id="GO:0071555">
    <property type="term" value="P:cell wall organization"/>
    <property type="evidence" value="ECO:0007669"/>
    <property type="project" value="UniProtKB-KW"/>
</dbReference>
<keyword evidence="5 16" id="KW-0121">Carboxypeptidase</keyword>
<keyword evidence="7 16" id="KW-0812">Transmembrane</keyword>
<dbReference type="GO" id="GO:0008658">
    <property type="term" value="F:penicillin binding"/>
    <property type="evidence" value="ECO:0007669"/>
    <property type="project" value="InterPro"/>
</dbReference>
<dbReference type="InterPro" id="IPR005311">
    <property type="entry name" value="PBP_dimer"/>
</dbReference>
<dbReference type="GO" id="GO:0000917">
    <property type="term" value="P:division septum assembly"/>
    <property type="evidence" value="ECO:0007669"/>
    <property type="project" value="UniProtKB-KW"/>
</dbReference>
<dbReference type="SUPFAM" id="SSF56519">
    <property type="entry name" value="Penicillin binding protein dimerisation domain"/>
    <property type="match status" value="1"/>
</dbReference>
<keyword evidence="13 16" id="KW-0717">Septation</keyword>
<evidence type="ECO:0000256" key="4">
    <source>
        <dbReference type="ARBA" id="ARBA00022618"/>
    </source>
</evidence>
<dbReference type="InterPro" id="IPR037532">
    <property type="entry name" value="FtsI_transpept"/>
</dbReference>
<reference evidence="19 20" key="1">
    <citation type="submission" date="2018-04" db="EMBL/GenBank/DDBJ databases">
        <title>Thalassorhabdus spongiae gen. nov., sp. nov., isolated from a marine sponge in South-West Iceland.</title>
        <authorList>
            <person name="Knobloch S."/>
            <person name="Daussin A."/>
            <person name="Johannsson R."/>
            <person name="Marteinsson V.T."/>
        </authorList>
    </citation>
    <scope>NUCLEOTIDE SEQUENCE [LARGE SCALE GENOMIC DNA]</scope>
    <source>
        <strain evidence="19 20">Hp12</strain>
    </source>
</reference>
<dbReference type="GO" id="GO:0006508">
    <property type="term" value="P:proteolysis"/>
    <property type="evidence" value="ECO:0007669"/>
    <property type="project" value="UniProtKB-KW"/>
</dbReference>
<dbReference type="InterPro" id="IPR001460">
    <property type="entry name" value="PCN-bd_Tpept"/>
</dbReference>
<comment type="subcellular location">
    <subcellularLocation>
        <location evidence="16">Cell inner membrane</location>
        <topology evidence="16">Single-pass membrane protein</topology>
    </subcellularLocation>
    <subcellularLocation>
        <location evidence="1">Membrane</location>
    </subcellularLocation>
</comment>
<comment type="function">
    <text evidence="16">Catalyzes cross-linking of the peptidoglycan cell wall at the division septum.</text>
</comment>